<gene>
    <name evidence="2" type="ORF">H6A12_04365</name>
</gene>
<name>A0A938X859_9FIRM</name>
<dbReference type="CDD" id="cd04301">
    <property type="entry name" value="NAT_SF"/>
    <property type="match status" value="1"/>
</dbReference>
<dbReference type="InterPro" id="IPR052564">
    <property type="entry name" value="N-acetyltrans/Recomb-assoc"/>
</dbReference>
<dbReference type="SUPFAM" id="SSF55729">
    <property type="entry name" value="Acyl-CoA N-acyltransferases (Nat)"/>
    <property type="match status" value="1"/>
</dbReference>
<dbReference type="EMBL" id="JACJKY010000005">
    <property type="protein sequence ID" value="MBM6920389.1"/>
    <property type="molecule type" value="Genomic_DNA"/>
</dbReference>
<dbReference type="AlphaFoldDB" id="A0A938X859"/>
<evidence type="ECO:0000313" key="2">
    <source>
        <dbReference type="EMBL" id="MBM6920389.1"/>
    </source>
</evidence>
<evidence type="ECO:0000313" key="3">
    <source>
        <dbReference type="Proteomes" id="UP000774750"/>
    </source>
</evidence>
<feature type="domain" description="N-acetyltransferase" evidence="1">
    <location>
        <begin position="32"/>
        <end position="186"/>
    </location>
</feature>
<proteinExistence type="predicted"/>
<keyword evidence="3" id="KW-1185">Reference proteome</keyword>
<dbReference type="Proteomes" id="UP000774750">
    <property type="component" value="Unassembled WGS sequence"/>
</dbReference>
<dbReference type="PANTHER" id="PTHR43451">
    <property type="entry name" value="ACETYLTRANSFERASE (GNAT) FAMILY PROTEIN"/>
    <property type="match status" value="1"/>
</dbReference>
<dbReference type="InterPro" id="IPR000182">
    <property type="entry name" value="GNAT_dom"/>
</dbReference>
<dbReference type="Pfam" id="PF13673">
    <property type="entry name" value="Acetyltransf_10"/>
    <property type="match status" value="1"/>
</dbReference>
<reference evidence="2" key="1">
    <citation type="submission" date="2020-08" db="EMBL/GenBank/DDBJ databases">
        <authorList>
            <person name="Cejkova D."/>
            <person name="Kubasova T."/>
            <person name="Jahodarova E."/>
            <person name="Rychlik I."/>
        </authorList>
    </citation>
    <scope>NUCLEOTIDE SEQUENCE</scope>
    <source>
        <strain evidence="2">An559</strain>
    </source>
</reference>
<reference evidence="2" key="2">
    <citation type="journal article" date="2021" name="Sci. Rep.">
        <title>The distribution of antibiotic resistance genes in chicken gut microbiota commensals.</title>
        <authorList>
            <person name="Juricova H."/>
            <person name="Matiasovicova J."/>
            <person name="Kubasova T."/>
            <person name="Cejkova D."/>
            <person name="Rychlik I."/>
        </authorList>
    </citation>
    <scope>NUCLEOTIDE SEQUENCE</scope>
    <source>
        <strain evidence="2">An559</strain>
    </source>
</reference>
<dbReference type="PROSITE" id="PS51186">
    <property type="entry name" value="GNAT"/>
    <property type="match status" value="1"/>
</dbReference>
<evidence type="ECO:0000259" key="1">
    <source>
        <dbReference type="PROSITE" id="PS51186"/>
    </source>
</evidence>
<organism evidence="2 3">
    <name type="scientific">Merdimmobilis hominis</name>
    <dbReference type="NCBI Taxonomy" id="2897707"/>
    <lineage>
        <taxon>Bacteria</taxon>
        <taxon>Bacillati</taxon>
        <taxon>Bacillota</taxon>
        <taxon>Clostridia</taxon>
        <taxon>Eubacteriales</taxon>
        <taxon>Oscillospiraceae</taxon>
        <taxon>Merdimmobilis</taxon>
    </lineage>
</organism>
<dbReference type="GO" id="GO:0016747">
    <property type="term" value="F:acyltransferase activity, transferring groups other than amino-acyl groups"/>
    <property type="evidence" value="ECO:0007669"/>
    <property type="project" value="InterPro"/>
</dbReference>
<dbReference type="PANTHER" id="PTHR43451:SF1">
    <property type="entry name" value="ACETYLTRANSFERASE"/>
    <property type="match status" value="1"/>
</dbReference>
<accession>A0A938X859</accession>
<sequence>MRLVTRDELCDYTFCPADSDLVARLHAQTNALTLRPYRSSDCAPIITLFHRTVHSINLADYTQAQCNVWAPDTIDEDRWQESLSAHTTVTVWDGDILAGFGDLNIEDAYFDRLYVHPCYQKIGVATKIAQALEDAAANAGIQTLEVHASITSRPFFTNRGYILCHAQQVERAGCLLTNFVMKKSLGN</sequence>
<protein>
    <submittedName>
        <fullName evidence="2">GNAT family N-acetyltransferase</fullName>
    </submittedName>
</protein>
<comment type="caution">
    <text evidence="2">The sequence shown here is derived from an EMBL/GenBank/DDBJ whole genome shotgun (WGS) entry which is preliminary data.</text>
</comment>
<dbReference type="Gene3D" id="3.40.630.30">
    <property type="match status" value="1"/>
</dbReference>
<dbReference type="InterPro" id="IPR016181">
    <property type="entry name" value="Acyl_CoA_acyltransferase"/>
</dbReference>